<feature type="transmembrane region" description="Helical" evidence="7">
    <location>
        <begin position="52"/>
        <end position="72"/>
    </location>
</feature>
<keyword evidence="6 7" id="KW-0472">Membrane</keyword>
<proteinExistence type="predicted"/>
<dbReference type="PANTHER" id="PTHR30462:SF3">
    <property type="entry name" value="INTERMEMBRANE TRANSPORT PROTEIN PQIA"/>
    <property type="match status" value="1"/>
</dbReference>
<dbReference type="Proteomes" id="UP000193570">
    <property type="component" value="Unassembled WGS sequence"/>
</dbReference>
<dbReference type="EMBL" id="FWFK01000005">
    <property type="protein sequence ID" value="SLN60929.1"/>
    <property type="molecule type" value="Genomic_DNA"/>
</dbReference>
<evidence type="ECO:0000256" key="1">
    <source>
        <dbReference type="ARBA" id="ARBA00004533"/>
    </source>
</evidence>
<evidence type="ECO:0000313" key="8">
    <source>
        <dbReference type="EMBL" id="SLN60929.1"/>
    </source>
</evidence>
<dbReference type="PANTHER" id="PTHR30462">
    <property type="entry name" value="INTERMEMBRANE TRANSPORT PROTEIN PQIB-RELATED"/>
    <property type="match status" value="1"/>
</dbReference>
<evidence type="ECO:0000256" key="2">
    <source>
        <dbReference type="ARBA" id="ARBA00022475"/>
    </source>
</evidence>
<accession>A0A1X6ZTI6</accession>
<feature type="transmembrane region" description="Helical" evidence="7">
    <location>
        <begin position="146"/>
        <end position="165"/>
    </location>
</feature>
<protein>
    <submittedName>
        <fullName evidence="8">Paraquat-inducible protein A</fullName>
    </submittedName>
</protein>
<evidence type="ECO:0000256" key="6">
    <source>
        <dbReference type="ARBA" id="ARBA00023136"/>
    </source>
</evidence>
<dbReference type="OrthoDB" id="9800207at2"/>
<dbReference type="GO" id="GO:0005886">
    <property type="term" value="C:plasma membrane"/>
    <property type="evidence" value="ECO:0007669"/>
    <property type="project" value="UniProtKB-SubCell"/>
</dbReference>
<evidence type="ECO:0000256" key="7">
    <source>
        <dbReference type="SAM" id="Phobius"/>
    </source>
</evidence>
<feature type="transmembrane region" description="Helical" evidence="7">
    <location>
        <begin position="100"/>
        <end position="125"/>
    </location>
</feature>
<dbReference type="InterPro" id="IPR051800">
    <property type="entry name" value="PqiA-PqiB_transport"/>
</dbReference>
<reference evidence="8 9" key="1">
    <citation type="submission" date="2017-03" db="EMBL/GenBank/DDBJ databases">
        <authorList>
            <person name="Afonso C.L."/>
            <person name="Miller P.J."/>
            <person name="Scott M.A."/>
            <person name="Spackman E."/>
            <person name="Goraichik I."/>
            <person name="Dimitrov K.M."/>
            <person name="Suarez D.L."/>
            <person name="Swayne D.E."/>
        </authorList>
    </citation>
    <scope>NUCLEOTIDE SEQUENCE [LARGE SCALE GENOMIC DNA]</scope>
    <source>
        <strain evidence="8 9">CECT 8625</strain>
    </source>
</reference>
<organism evidence="8 9">
    <name type="scientific">Roseivivax jejudonensis</name>
    <dbReference type="NCBI Taxonomy" id="1529041"/>
    <lineage>
        <taxon>Bacteria</taxon>
        <taxon>Pseudomonadati</taxon>
        <taxon>Pseudomonadota</taxon>
        <taxon>Alphaproteobacteria</taxon>
        <taxon>Rhodobacterales</taxon>
        <taxon>Roseobacteraceae</taxon>
        <taxon>Roseivivax</taxon>
    </lineage>
</organism>
<evidence type="ECO:0000256" key="5">
    <source>
        <dbReference type="ARBA" id="ARBA00022989"/>
    </source>
</evidence>
<keyword evidence="9" id="KW-1185">Reference proteome</keyword>
<sequence length="218" mass="23886">MEIARNAPRLTAREAGLVACRNCARVWTPDHDRCERCGSRLMSRDAGSIQRVWAWWIAGMTCYIPANIYPMLVTDTLTHESASTIVGGAVEIANHGSYGIAAIILIASVLIPVGKFIAIAFLAVTARRGSGVPPEKRQHLYEIVEFIGRWSMIDVFVVAILSALVQLSSVASIHPGPAALTFALSVIFTMLSAQSFDSRLIWDKARARRIAARHKKDD</sequence>
<dbReference type="RefSeq" id="WP_085792750.1">
    <property type="nucleotide sequence ID" value="NZ_FWFK01000005.1"/>
</dbReference>
<dbReference type="InterPro" id="IPR007498">
    <property type="entry name" value="PqiA-like"/>
</dbReference>
<keyword evidence="5 7" id="KW-1133">Transmembrane helix</keyword>
<keyword evidence="3" id="KW-0997">Cell inner membrane</keyword>
<evidence type="ECO:0000256" key="4">
    <source>
        <dbReference type="ARBA" id="ARBA00022692"/>
    </source>
</evidence>
<feature type="transmembrane region" description="Helical" evidence="7">
    <location>
        <begin position="177"/>
        <end position="196"/>
    </location>
</feature>
<comment type="subcellular location">
    <subcellularLocation>
        <location evidence="1">Cell inner membrane</location>
    </subcellularLocation>
</comment>
<evidence type="ECO:0000256" key="3">
    <source>
        <dbReference type="ARBA" id="ARBA00022519"/>
    </source>
</evidence>
<name>A0A1X6ZTI6_9RHOB</name>
<dbReference type="AlphaFoldDB" id="A0A1X6ZTI6"/>
<evidence type="ECO:0000313" key="9">
    <source>
        <dbReference type="Proteomes" id="UP000193570"/>
    </source>
</evidence>
<gene>
    <name evidence="8" type="primary">pqiA</name>
    <name evidence="8" type="ORF">ROJ8625_03094</name>
</gene>
<keyword evidence="2" id="KW-1003">Cell membrane</keyword>
<keyword evidence="4 7" id="KW-0812">Transmembrane</keyword>
<dbReference type="Pfam" id="PF04403">
    <property type="entry name" value="PqiA"/>
    <property type="match status" value="1"/>
</dbReference>